<gene>
    <name evidence="3" type="ORF">FAB82_16440</name>
</gene>
<dbReference type="Proteomes" id="UP000308760">
    <property type="component" value="Unassembled WGS sequence"/>
</dbReference>
<keyword evidence="2" id="KW-0732">Signal</keyword>
<dbReference type="OrthoDB" id="5193142at2"/>
<organism evidence="3 4">
    <name type="scientific">Glycomyces buryatensis</name>
    <dbReference type="NCBI Taxonomy" id="2570927"/>
    <lineage>
        <taxon>Bacteria</taxon>
        <taxon>Bacillati</taxon>
        <taxon>Actinomycetota</taxon>
        <taxon>Actinomycetes</taxon>
        <taxon>Glycomycetales</taxon>
        <taxon>Glycomycetaceae</taxon>
        <taxon>Glycomyces</taxon>
    </lineage>
</organism>
<accession>A0A4S8QFL5</accession>
<feature type="chain" id="PRO_5039598627" evidence="2">
    <location>
        <begin position="29"/>
        <end position="256"/>
    </location>
</feature>
<keyword evidence="4" id="KW-1185">Reference proteome</keyword>
<reference evidence="4" key="1">
    <citation type="submission" date="2019-04" db="EMBL/GenBank/DDBJ databases">
        <title>Nocardioides xinjiangensis sp. nov.</title>
        <authorList>
            <person name="Liu S."/>
        </authorList>
    </citation>
    <scope>NUCLEOTIDE SEQUENCE [LARGE SCALE GENOMIC DNA]</scope>
    <source>
        <strain evidence="4">18</strain>
    </source>
</reference>
<evidence type="ECO:0000256" key="1">
    <source>
        <dbReference type="SAM" id="MobiDB-lite"/>
    </source>
</evidence>
<feature type="region of interest" description="Disordered" evidence="1">
    <location>
        <begin position="105"/>
        <end position="180"/>
    </location>
</feature>
<evidence type="ECO:0000313" key="3">
    <source>
        <dbReference type="EMBL" id="THV40109.1"/>
    </source>
</evidence>
<dbReference type="EMBL" id="STGY01000060">
    <property type="protein sequence ID" value="THV40109.1"/>
    <property type="molecule type" value="Genomic_DNA"/>
</dbReference>
<dbReference type="SUPFAM" id="SSF110087">
    <property type="entry name" value="DR1885-like metal-binding protein"/>
    <property type="match status" value="1"/>
</dbReference>
<feature type="signal peptide" evidence="2">
    <location>
        <begin position="1"/>
        <end position="28"/>
    </location>
</feature>
<protein>
    <submittedName>
        <fullName evidence="3">Copper chaperone PCu(A)C</fullName>
    </submittedName>
</protein>
<evidence type="ECO:0000256" key="2">
    <source>
        <dbReference type="SAM" id="SignalP"/>
    </source>
</evidence>
<evidence type="ECO:0000313" key="4">
    <source>
        <dbReference type="Proteomes" id="UP000308760"/>
    </source>
</evidence>
<dbReference type="Gene3D" id="2.60.40.1890">
    <property type="entry name" value="PCu(A)C copper chaperone"/>
    <property type="match status" value="1"/>
</dbReference>
<comment type="caution">
    <text evidence="3">The sequence shown here is derived from an EMBL/GenBank/DDBJ whole genome shotgun (WGS) entry which is preliminary data.</text>
</comment>
<dbReference type="PROSITE" id="PS51257">
    <property type="entry name" value="PROKAR_LIPOPROTEIN"/>
    <property type="match status" value="1"/>
</dbReference>
<dbReference type="AlphaFoldDB" id="A0A4S8QFL5"/>
<reference evidence="3 4" key="2">
    <citation type="submission" date="2019-05" db="EMBL/GenBank/DDBJ databases">
        <title>Glycomyces buryatensis sp. nov.</title>
        <authorList>
            <person name="Nikitina E."/>
        </authorList>
    </citation>
    <scope>NUCLEOTIDE SEQUENCE [LARGE SCALE GENOMIC DNA]</scope>
    <source>
        <strain evidence="3 4">18</strain>
    </source>
</reference>
<name>A0A4S8QFL5_9ACTN</name>
<dbReference type="RefSeq" id="WP_136535624.1">
    <property type="nucleotide sequence ID" value="NZ_STGY01000060.1"/>
</dbReference>
<proteinExistence type="predicted"/>
<dbReference type="InterPro" id="IPR036182">
    <property type="entry name" value="PCuAC_sf"/>
</dbReference>
<feature type="compositionally biased region" description="Acidic residues" evidence="1">
    <location>
        <begin position="111"/>
        <end position="173"/>
    </location>
</feature>
<sequence>MARGISTATFVRRASVFAIAGAAATALSACGAGQVSQTDTKQSAIAGVNVDAGDLALRDLQVEFESVEGYEAGADAPLRVWIDNEGDAEVSLVGVTTDAAEAVTLVSADAPEAEPTEETSEETSEEAEDEPPAEDETPAEDEEATSEEPTDGTEEDADGPEGTTEEAAEEPAEDAPLGETSFNIPIAPAQFVAFDVNAEGDYLLLEGLTEPLASGDTIEIEFHFEGAESVTAIIPVGQAEDAADREYIENPGAGGH</sequence>